<dbReference type="Gene3D" id="2.40.170.20">
    <property type="entry name" value="TonB-dependent receptor, beta-barrel domain"/>
    <property type="match status" value="1"/>
</dbReference>
<feature type="domain" description="TonB-dependent receptor plug" evidence="13">
    <location>
        <begin position="128"/>
        <end position="251"/>
    </location>
</feature>
<organism evidence="14">
    <name type="scientific">Caldithrix abyssi</name>
    <dbReference type="NCBI Taxonomy" id="187145"/>
    <lineage>
        <taxon>Bacteria</taxon>
        <taxon>Pseudomonadati</taxon>
        <taxon>Calditrichota</taxon>
        <taxon>Calditrichia</taxon>
        <taxon>Calditrichales</taxon>
        <taxon>Calditrichaceae</taxon>
        <taxon>Caldithrix</taxon>
    </lineage>
</organism>
<dbReference type="AlphaFoldDB" id="A0A7V5UEW4"/>
<evidence type="ECO:0000256" key="11">
    <source>
        <dbReference type="RuleBase" id="RU003357"/>
    </source>
</evidence>
<feature type="domain" description="TonB-dependent receptor-like beta-barrel" evidence="12">
    <location>
        <begin position="341"/>
        <end position="885"/>
    </location>
</feature>
<evidence type="ECO:0000256" key="1">
    <source>
        <dbReference type="ARBA" id="ARBA00004571"/>
    </source>
</evidence>
<evidence type="ECO:0000256" key="3">
    <source>
        <dbReference type="ARBA" id="ARBA00022452"/>
    </source>
</evidence>
<evidence type="ECO:0000313" key="14">
    <source>
        <dbReference type="EMBL" id="HHJ52827.1"/>
    </source>
</evidence>
<dbReference type="Pfam" id="PF07715">
    <property type="entry name" value="Plug"/>
    <property type="match status" value="1"/>
</dbReference>
<sequence length="923" mass="106060">MKRHWIFWLILFPFVLQAQSNGVLLGKVQQSDQERPLSAVIVRIQGKDISTKTDENGQFYLSDVPPGKYYLIFIKTGFYSLIIPDVEVRQNKRTNVSVKMFPGDEQQFLFLEIGGIQVTAQRELLPEEPETVHKITSGEIEHMQANSLADVLDMIPGNEKTGNLGLKKKQNINIRNMGDLSSLFGTRIILDDVPLSNNADLQTGDGVANTVKVAKSAETEYDLREIVADNLEKVEVQSGASSVEYGDNTSGVIVVRTRSRNIPTRFKFKNNPDTKEANLMGSFRRWKTNFIYNFNYGYSERDIRIHGDEFHRLVGSLKAQNQLFDNRVTLQQKLRYSRKIEEDNDASDPNQTRAYNRDFHITYSQQFDWKWNEVTRFYLRNYLDYKHRNSWKHKLESRDLSYATDLTHPGTREGILTDPVYFSDVTTRGEEWAYGLKFKGNRRFFTGPVLHRILGGLEYQREWNSGPGKQFDLLYPPNGAASIRPRSFNDIPGISQLAIFAEDRLTGKWLVPFTINVGFRVDSYNPKTFAPWLLFKGEDAFRAAQGTFFNPRAGIKLQIASGTQLRFTYGKSSKTPSLSMIYPEKMYLDVSDIGIVRETLPDGRDTSYTVPLITTYVFDRTAKDLKGFQSTKFEAGVDQRWGNVGLSVVGYYQETKDIPYRQTFPLRYNKYLWPEWPSPEGKQVTEEVLLASSKYKLNRNLNWVKNSGVELSLRTHRIPRLNMRFRVSAAFTFSKTGSKDYPNYATNARKFSAGDTLSSGWVVPRDMYIVPYYVPTRGWRQRTVINYKIDYIAKTLGIWLTVKAQQVLWDMSLLKSNPVKEARGYYEDGKNIPIDAETSHLMGLDKSYSIYDITVSARPNDKWLFSVVVSKSLFRGAEISLFVDNILNDRAYYVNRLGSYSARNPEMFWGIAFSAVVNGLFKR</sequence>
<dbReference type="Pfam" id="PF13620">
    <property type="entry name" value="CarboxypepD_reg"/>
    <property type="match status" value="1"/>
</dbReference>
<dbReference type="PANTHER" id="PTHR30069:SF29">
    <property type="entry name" value="HEMOGLOBIN AND HEMOGLOBIN-HAPTOGLOBIN-BINDING PROTEIN 1-RELATED"/>
    <property type="match status" value="1"/>
</dbReference>
<keyword evidence="3 10" id="KW-1134">Transmembrane beta strand</keyword>
<dbReference type="InterPro" id="IPR039426">
    <property type="entry name" value="TonB-dep_rcpt-like"/>
</dbReference>
<dbReference type="InterPro" id="IPR037066">
    <property type="entry name" value="Plug_dom_sf"/>
</dbReference>
<evidence type="ECO:0000256" key="10">
    <source>
        <dbReference type="PROSITE-ProRule" id="PRU01360"/>
    </source>
</evidence>
<dbReference type="InterPro" id="IPR012910">
    <property type="entry name" value="Plug_dom"/>
</dbReference>
<dbReference type="GO" id="GO:0009279">
    <property type="term" value="C:cell outer membrane"/>
    <property type="evidence" value="ECO:0007669"/>
    <property type="project" value="UniProtKB-SubCell"/>
</dbReference>
<dbReference type="InterPro" id="IPR000531">
    <property type="entry name" value="Beta-barrel_TonB"/>
</dbReference>
<keyword evidence="2 10" id="KW-0813">Transport</keyword>
<keyword evidence="7 10" id="KW-0472">Membrane</keyword>
<dbReference type="GO" id="GO:0015344">
    <property type="term" value="F:siderophore uptake transmembrane transporter activity"/>
    <property type="evidence" value="ECO:0007669"/>
    <property type="project" value="TreeGrafter"/>
</dbReference>
<dbReference type="InterPro" id="IPR008969">
    <property type="entry name" value="CarboxyPept-like_regulatory"/>
</dbReference>
<dbReference type="SUPFAM" id="SSF56935">
    <property type="entry name" value="Porins"/>
    <property type="match status" value="1"/>
</dbReference>
<proteinExistence type="inferred from homology"/>
<evidence type="ECO:0000256" key="9">
    <source>
        <dbReference type="ARBA" id="ARBA00023237"/>
    </source>
</evidence>
<evidence type="ECO:0000256" key="2">
    <source>
        <dbReference type="ARBA" id="ARBA00022448"/>
    </source>
</evidence>
<keyword evidence="5" id="KW-0732">Signal</keyword>
<evidence type="ECO:0000256" key="8">
    <source>
        <dbReference type="ARBA" id="ARBA00023170"/>
    </source>
</evidence>
<dbReference type="PROSITE" id="PS52016">
    <property type="entry name" value="TONB_DEPENDENT_REC_3"/>
    <property type="match status" value="1"/>
</dbReference>
<dbReference type="Gene3D" id="2.60.40.1120">
    <property type="entry name" value="Carboxypeptidase-like, regulatory domain"/>
    <property type="match status" value="1"/>
</dbReference>
<evidence type="ECO:0000256" key="7">
    <source>
        <dbReference type="ARBA" id="ARBA00023136"/>
    </source>
</evidence>
<evidence type="ECO:0000256" key="5">
    <source>
        <dbReference type="ARBA" id="ARBA00022729"/>
    </source>
</evidence>
<name>A0A7V5UEW4_CALAY</name>
<dbReference type="Pfam" id="PF00593">
    <property type="entry name" value="TonB_dep_Rec_b-barrel"/>
    <property type="match status" value="1"/>
</dbReference>
<evidence type="ECO:0000259" key="13">
    <source>
        <dbReference type="Pfam" id="PF07715"/>
    </source>
</evidence>
<protein>
    <submittedName>
        <fullName evidence="14">TonB-dependent receptor</fullName>
    </submittedName>
</protein>
<comment type="similarity">
    <text evidence="10 11">Belongs to the TonB-dependent receptor family.</text>
</comment>
<keyword evidence="6 11" id="KW-0798">TonB box</keyword>
<comment type="subcellular location">
    <subcellularLocation>
        <location evidence="1 10">Cell outer membrane</location>
        <topology evidence="1 10">Multi-pass membrane protein</topology>
    </subcellularLocation>
</comment>
<reference evidence="14" key="1">
    <citation type="journal article" date="2020" name="mSystems">
        <title>Genome- and Community-Level Interaction Insights into Carbon Utilization and Element Cycling Functions of Hydrothermarchaeota in Hydrothermal Sediment.</title>
        <authorList>
            <person name="Zhou Z."/>
            <person name="Liu Y."/>
            <person name="Xu W."/>
            <person name="Pan J."/>
            <person name="Luo Z.H."/>
            <person name="Li M."/>
        </authorList>
    </citation>
    <scope>NUCLEOTIDE SEQUENCE [LARGE SCALE GENOMIC DNA]</scope>
    <source>
        <strain evidence="14">HyVt-527</strain>
    </source>
</reference>
<dbReference type="GO" id="GO:0044718">
    <property type="term" value="P:siderophore transmembrane transport"/>
    <property type="evidence" value="ECO:0007669"/>
    <property type="project" value="TreeGrafter"/>
</dbReference>
<dbReference type="Proteomes" id="UP000886124">
    <property type="component" value="Unassembled WGS sequence"/>
</dbReference>
<dbReference type="Gene3D" id="2.170.130.10">
    <property type="entry name" value="TonB-dependent receptor, plug domain"/>
    <property type="match status" value="1"/>
</dbReference>
<accession>A0A7V5UEW4</accession>
<evidence type="ECO:0000256" key="6">
    <source>
        <dbReference type="ARBA" id="ARBA00023077"/>
    </source>
</evidence>
<dbReference type="InterPro" id="IPR036942">
    <property type="entry name" value="Beta-barrel_TonB_sf"/>
</dbReference>
<evidence type="ECO:0000256" key="4">
    <source>
        <dbReference type="ARBA" id="ARBA00022692"/>
    </source>
</evidence>
<evidence type="ECO:0000259" key="12">
    <source>
        <dbReference type="Pfam" id="PF00593"/>
    </source>
</evidence>
<dbReference type="SUPFAM" id="SSF49464">
    <property type="entry name" value="Carboxypeptidase regulatory domain-like"/>
    <property type="match status" value="1"/>
</dbReference>
<dbReference type="EMBL" id="DROD01000441">
    <property type="protein sequence ID" value="HHJ52827.1"/>
    <property type="molecule type" value="Genomic_DNA"/>
</dbReference>
<keyword evidence="8 14" id="KW-0675">Receptor</keyword>
<dbReference type="PANTHER" id="PTHR30069">
    <property type="entry name" value="TONB-DEPENDENT OUTER MEMBRANE RECEPTOR"/>
    <property type="match status" value="1"/>
</dbReference>
<keyword evidence="4 10" id="KW-0812">Transmembrane</keyword>
<comment type="caution">
    <text evidence="14">The sequence shown here is derived from an EMBL/GenBank/DDBJ whole genome shotgun (WGS) entry which is preliminary data.</text>
</comment>
<keyword evidence="9 10" id="KW-0998">Cell outer membrane</keyword>
<gene>
    <name evidence="14" type="ORF">ENJ89_06490</name>
</gene>